<evidence type="ECO:0000259" key="2">
    <source>
        <dbReference type="Pfam" id="PF13514"/>
    </source>
</evidence>
<dbReference type="SUPFAM" id="SSF52540">
    <property type="entry name" value="P-loop containing nucleoside triphosphate hydrolases"/>
    <property type="match status" value="1"/>
</dbReference>
<keyword evidence="1" id="KW-0175">Coiled coil</keyword>
<feature type="coiled-coil region" evidence="1">
    <location>
        <begin position="251"/>
        <end position="394"/>
    </location>
</feature>
<dbReference type="Gene3D" id="3.40.50.300">
    <property type="entry name" value="P-loop containing nucleotide triphosphate hydrolases"/>
    <property type="match status" value="2"/>
</dbReference>
<dbReference type="Proteomes" id="UP000325161">
    <property type="component" value="Chromosome"/>
</dbReference>
<dbReference type="OrthoDB" id="9764467at2"/>
<dbReference type="InterPro" id="IPR038734">
    <property type="entry name" value="YhaN_AAA"/>
</dbReference>
<evidence type="ECO:0000313" key="3">
    <source>
        <dbReference type="EMBL" id="QEI09589.1"/>
    </source>
</evidence>
<dbReference type="EMBL" id="CP043046">
    <property type="protein sequence ID" value="QEI09589.1"/>
    <property type="molecule type" value="Genomic_DNA"/>
</dbReference>
<organism evidence="3 4">
    <name type="scientific">Pigmentiphaga aceris</name>
    <dbReference type="NCBI Taxonomy" id="1940612"/>
    <lineage>
        <taxon>Bacteria</taxon>
        <taxon>Pseudomonadati</taxon>
        <taxon>Pseudomonadota</taxon>
        <taxon>Betaproteobacteria</taxon>
        <taxon>Burkholderiales</taxon>
        <taxon>Alcaligenaceae</taxon>
        <taxon>Pigmentiphaga</taxon>
    </lineage>
</organism>
<dbReference type="PANTHER" id="PTHR41259:SF1">
    <property type="entry name" value="DOUBLE-STRAND BREAK REPAIR RAD50 ATPASE, PUTATIVE-RELATED"/>
    <property type="match status" value="1"/>
</dbReference>
<sequence>MKLDRIALEEFRRFRAPFALDGLQPGLNLFVGPNEAGKSTIAAALRGAFLQRFKTSKVEDFAPWNSSGARPTVTVQFRVGAREYELRKSFLTKARCELLIDGGAQRLEGEQAEDALAELLGFEFASKGQSKAEHSGVPGLLWIQQGEGQNLLEPAAYAGSHLRDALSQLSGELVTGDSDRVFDRAVEARAALRDARSNRPKGEYKAAEDALAEAMARQSTLLAEKTRLDTDVDQLAQLRDTHEKARQAQPWTELEKQAAQARDKLATIRRDQDAADALKRESLQAAQTLTLLQEQVARDQQDEDEVAALARELEKADQAVTQAQETRQRTETSVAGRTEAANAATALLEAAQAESERRDLSDQIVRAERELGRLETAHREAQVLTQRIAEFDAQVQANHLDSAQLTALRTGSQQLAPLQSRQSAGATRLSFHLDSANTTDVSLDGVSLQGTGERQLSAETLLAIAGIGRFQIAPGGADLPTLRLEIASLQREQTLLLEKLGVADLAAADARAMSGERARRDAQAARKELAIHAPDGLDALLASIQENRARITQLTARAQALPVLAEAPSSLSLPEITAAQREAQTALIHAQKAVTQAQRAFDQVHAQAQLLRSQLDARRSVREQPSNLDARAQRGSRLVLARAARDDLQSRVQAAEAAIAAHQPALIEQDMKRFEQSARIARETHEARHASILQLQGRLDQAGSQGVGENLAQAAADVERLQRRRDEFSRRALALDLLVDLLRTQRDAATQRLQAPLARRLNHYLHLLFPNAALRLDDSLMPTGLQRGDNEDLLRSLSFGTQEQLGVLVRLAYADLLQEAGRPTLLILDDALVHADESRRALMKRALFDAGERHQILIFTCHGEMWQDLAVAPRSLG</sequence>
<dbReference type="Pfam" id="PF13514">
    <property type="entry name" value="AAA_27"/>
    <property type="match status" value="1"/>
</dbReference>
<name>A0A5C0B3X0_9BURK</name>
<dbReference type="PANTHER" id="PTHR41259">
    <property type="entry name" value="DOUBLE-STRAND BREAK REPAIR RAD50 ATPASE, PUTATIVE-RELATED"/>
    <property type="match status" value="1"/>
</dbReference>
<feature type="domain" description="YhaN AAA" evidence="2">
    <location>
        <begin position="1"/>
        <end position="47"/>
    </location>
</feature>
<evidence type="ECO:0000313" key="4">
    <source>
        <dbReference type="Proteomes" id="UP000325161"/>
    </source>
</evidence>
<dbReference type="InterPro" id="IPR027417">
    <property type="entry name" value="P-loop_NTPase"/>
</dbReference>
<gene>
    <name evidence="3" type="ORF">FXN63_26510</name>
</gene>
<reference evidence="3 4" key="1">
    <citation type="submission" date="2019-08" db="EMBL/GenBank/DDBJ databases">
        <title>Amphibian skin-associated Pigmentiphaga: genome sequence and occurrence across geography and hosts.</title>
        <authorList>
            <person name="Bletz M.C."/>
            <person name="Bunk B."/>
            <person name="Sproeer C."/>
            <person name="Biwer P."/>
            <person name="Reiter S."/>
            <person name="Rabemananjara F.C.E."/>
            <person name="Schulz S."/>
            <person name="Overmann J."/>
            <person name="Vences M."/>
        </authorList>
    </citation>
    <scope>NUCLEOTIDE SEQUENCE [LARGE SCALE GENOMIC DNA]</scope>
    <source>
        <strain evidence="3 4">Mada1488</strain>
    </source>
</reference>
<accession>A0A5C0B3X0</accession>
<protein>
    <submittedName>
        <fullName evidence="3">AAA family ATPase</fullName>
    </submittedName>
</protein>
<dbReference type="AlphaFoldDB" id="A0A5C0B3X0"/>
<keyword evidence="4" id="KW-1185">Reference proteome</keyword>
<dbReference type="KEGG" id="pacr:FXN63_26510"/>
<evidence type="ECO:0000256" key="1">
    <source>
        <dbReference type="SAM" id="Coils"/>
    </source>
</evidence>
<proteinExistence type="predicted"/>